<organism evidence="4 5">
    <name type="scientific">Actinidia chinensis var. chinensis</name>
    <name type="common">Chinese soft-hair kiwi</name>
    <dbReference type="NCBI Taxonomy" id="1590841"/>
    <lineage>
        <taxon>Eukaryota</taxon>
        <taxon>Viridiplantae</taxon>
        <taxon>Streptophyta</taxon>
        <taxon>Embryophyta</taxon>
        <taxon>Tracheophyta</taxon>
        <taxon>Spermatophyta</taxon>
        <taxon>Magnoliopsida</taxon>
        <taxon>eudicotyledons</taxon>
        <taxon>Gunneridae</taxon>
        <taxon>Pentapetalae</taxon>
        <taxon>asterids</taxon>
        <taxon>Ericales</taxon>
        <taxon>Actinidiaceae</taxon>
        <taxon>Actinidia</taxon>
    </lineage>
</organism>
<proteinExistence type="inferred from homology"/>
<dbReference type="Pfam" id="PF00011">
    <property type="entry name" value="HSP20"/>
    <property type="match status" value="1"/>
</dbReference>
<protein>
    <submittedName>
        <fullName evidence="4">HSP20-like chaperone protein</fullName>
    </submittedName>
</protein>
<comment type="caution">
    <text evidence="4">The sequence shown here is derived from an EMBL/GenBank/DDBJ whole genome shotgun (WGS) entry which is preliminary data.</text>
</comment>
<dbReference type="PROSITE" id="PS01031">
    <property type="entry name" value="SHSP"/>
    <property type="match status" value="1"/>
</dbReference>
<dbReference type="EMBL" id="NKQK01000014">
    <property type="protein sequence ID" value="PSS11528.1"/>
    <property type="molecule type" value="Genomic_DNA"/>
</dbReference>
<dbReference type="AlphaFoldDB" id="A0A2R6QNP4"/>
<dbReference type="InterPro" id="IPR044656">
    <property type="entry name" value="HSP14.7/HSP23.5/HSP23.6-like"/>
</dbReference>
<evidence type="ECO:0000259" key="3">
    <source>
        <dbReference type="PROSITE" id="PS01031"/>
    </source>
</evidence>
<dbReference type="PANTHER" id="PTHR46991:SF7">
    <property type="entry name" value="HEAT SHOCK 22 KDA PROTEIN, MITOCHONDRIAL-LIKE"/>
    <property type="match status" value="1"/>
</dbReference>
<gene>
    <name evidence="4" type="ORF">CEY00_Acc15803</name>
</gene>
<dbReference type="InterPro" id="IPR008978">
    <property type="entry name" value="HSP20-like_chaperone"/>
</dbReference>
<dbReference type="OrthoDB" id="1431247at2759"/>
<dbReference type="InterPro" id="IPR002068">
    <property type="entry name" value="A-crystallin/Hsp20_dom"/>
</dbReference>
<comment type="similarity">
    <text evidence="1 2">Belongs to the small heat shock protein (HSP20) family.</text>
</comment>
<sequence>MALLMAIRRATSSSRLLSTKFLRLNPNPAATVASLSSRGLSFGIPIMDSDNDTCTINSHGSSFSRSDQFPIRRGTCDQYMDNPFQVSGPRGSYEAKKVEKGLFVRMEMPGIEKEDVKIWVEDDNVFVKGEGKKESKHEDSGRTYTAGIELCSDSFQLEKIRAEMKNGVLRLLIPKAKSFEPTRGLCEVKCS</sequence>
<dbReference type="Proteomes" id="UP000241394">
    <property type="component" value="Chromosome LG14"/>
</dbReference>
<evidence type="ECO:0000313" key="4">
    <source>
        <dbReference type="EMBL" id="PSS11528.1"/>
    </source>
</evidence>
<evidence type="ECO:0000313" key="5">
    <source>
        <dbReference type="Proteomes" id="UP000241394"/>
    </source>
</evidence>
<dbReference type="Gramene" id="PSS11528">
    <property type="protein sequence ID" value="PSS11528"/>
    <property type="gene ID" value="CEY00_Acc15803"/>
</dbReference>
<evidence type="ECO:0000256" key="1">
    <source>
        <dbReference type="PROSITE-ProRule" id="PRU00285"/>
    </source>
</evidence>
<feature type="domain" description="SHSP" evidence="3">
    <location>
        <begin position="84"/>
        <end position="191"/>
    </location>
</feature>
<dbReference type="PANTHER" id="PTHR46991">
    <property type="entry name" value="23.5 KDA HEAT SHOCK PROTEIN, MITOCHONDRIAL"/>
    <property type="match status" value="1"/>
</dbReference>
<evidence type="ECO:0000256" key="2">
    <source>
        <dbReference type="RuleBase" id="RU003616"/>
    </source>
</evidence>
<name>A0A2R6QNP4_ACTCC</name>
<dbReference type="CDD" id="cd00298">
    <property type="entry name" value="ACD_sHsps_p23-like"/>
    <property type="match status" value="1"/>
</dbReference>
<dbReference type="SUPFAM" id="SSF49764">
    <property type="entry name" value="HSP20-like chaperones"/>
    <property type="match status" value="1"/>
</dbReference>
<dbReference type="OMA" id="YVRMEMP"/>
<reference evidence="4 5" key="1">
    <citation type="submission" date="2017-07" db="EMBL/GenBank/DDBJ databases">
        <title>An improved, manually edited Actinidia chinensis var. chinensis (kiwifruit) genome highlights the challenges associated with draft genomes and gene prediction in plants.</title>
        <authorList>
            <person name="Pilkington S."/>
            <person name="Crowhurst R."/>
            <person name="Hilario E."/>
            <person name="Nardozza S."/>
            <person name="Fraser L."/>
            <person name="Peng Y."/>
            <person name="Gunaseelan K."/>
            <person name="Simpson R."/>
            <person name="Tahir J."/>
            <person name="Deroles S."/>
            <person name="Templeton K."/>
            <person name="Luo Z."/>
            <person name="Davy M."/>
            <person name="Cheng C."/>
            <person name="Mcneilage M."/>
            <person name="Scaglione D."/>
            <person name="Liu Y."/>
            <person name="Zhang Q."/>
            <person name="Datson P."/>
            <person name="De Silva N."/>
            <person name="Gardiner S."/>
            <person name="Bassett H."/>
            <person name="Chagne D."/>
            <person name="Mccallum J."/>
            <person name="Dzierzon H."/>
            <person name="Deng C."/>
            <person name="Wang Y.-Y."/>
            <person name="Barron N."/>
            <person name="Manako K."/>
            <person name="Bowen J."/>
            <person name="Foster T."/>
            <person name="Erridge Z."/>
            <person name="Tiffin H."/>
            <person name="Waite C."/>
            <person name="Davies K."/>
            <person name="Grierson E."/>
            <person name="Laing W."/>
            <person name="Kirk R."/>
            <person name="Chen X."/>
            <person name="Wood M."/>
            <person name="Montefiori M."/>
            <person name="Brummell D."/>
            <person name="Schwinn K."/>
            <person name="Catanach A."/>
            <person name="Fullerton C."/>
            <person name="Li D."/>
            <person name="Meiyalaghan S."/>
            <person name="Nieuwenhuizen N."/>
            <person name="Read N."/>
            <person name="Prakash R."/>
            <person name="Hunter D."/>
            <person name="Zhang H."/>
            <person name="Mckenzie M."/>
            <person name="Knabel M."/>
            <person name="Harris A."/>
            <person name="Allan A."/>
            <person name="Chen A."/>
            <person name="Janssen B."/>
            <person name="Plunkett B."/>
            <person name="Dwamena C."/>
            <person name="Voogd C."/>
            <person name="Leif D."/>
            <person name="Lafferty D."/>
            <person name="Souleyre E."/>
            <person name="Varkonyi-Gasic E."/>
            <person name="Gambi F."/>
            <person name="Hanley J."/>
            <person name="Yao J.-L."/>
            <person name="Cheung J."/>
            <person name="David K."/>
            <person name="Warren B."/>
            <person name="Marsh K."/>
            <person name="Snowden K."/>
            <person name="Lin-Wang K."/>
            <person name="Brian L."/>
            <person name="Martinez-Sanchez M."/>
            <person name="Wang M."/>
            <person name="Ileperuma N."/>
            <person name="Macnee N."/>
            <person name="Campin R."/>
            <person name="Mcatee P."/>
            <person name="Drummond R."/>
            <person name="Espley R."/>
            <person name="Ireland H."/>
            <person name="Wu R."/>
            <person name="Atkinson R."/>
            <person name="Karunairetnam S."/>
            <person name="Bulley S."/>
            <person name="Chunkath S."/>
            <person name="Hanley Z."/>
            <person name="Storey R."/>
            <person name="Thrimawithana A."/>
            <person name="Thomson S."/>
            <person name="David C."/>
            <person name="Testolin R."/>
        </authorList>
    </citation>
    <scope>NUCLEOTIDE SEQUENCE [LARGE SCALE GENOMIC DNA]</scope>
    <source>
        <strain evidence="5">cv. Red5</strain>
        <tissue evidence="4">Young leaf</tissue>
    </source>
</reference>
<dbReference type="InParanoid" id="A0A2R6QNP4"/>
<dbReference type="STRING" id="1590841.A0A2R6QNP4"/>
<reference evidence="5" key="2">
    <citation type="journal article" date="2018" name="BMC Genomics">
        <title>A manually annotated Actinidia chinensis var. chinensis (kiwifruit) genome highlights the challenges associated with draft genomes and gene prediction in plants.</title>
        <authorList>
            <person name="Pilkington S.M."/>
            <person name="Crowhurst R."/>
            <person name="Hilario E."/>
            <person name="Nardozza S."/>
            <person name="Fraser L."/>
            <person name="Peng Y."/>
            <person name="Gunaseelan K."/>
            <person name="Simpson R."/>
            <person name="Tahir J."/>
            <person name="Deroles S.C."/>
            <person name="Templeton K."/>
            <person name="Luo Z."/>
            <person name="Davy M."/>
            <person name="Cheng C."/>
            <person name="McNeilage M."/>
            <person name="Scaglione D."/>
            <person name="Liu Y."/>
            <person name="Zhang Q."/>
            <person name="Datson P."/>
            <person name="De Silva N."/>
            <person name="Gardiner S.E."/>
            <person name="Bassett H."/>
            <person name="Chagne D."/>
            <person name="McCallum J."/>
            <person name="Dzierzon H."/>
            <person name="Deng C."/>
            <person name="Wang Y.Y."/>
            <person name="Barron L."/>
            <person name="Manako K."/>
            <person name="Bowen J."/>
            <person name="Foster T.M."/>
            <person name="Erridge Z.A."/>
            <person name="Tiffin H."/>
            <person name="Waite C.N."/>
            <person name="Davies K.M."/>
            <person name="Grierson E.P."/>
            <person name="Laing W.A."/>
            <person name="Kirk R."/>
            <person name="Chen X."/>
            <person name="Wood M."/>
            <person name="Montefiori M."/>
            <person name="Brummell D.A."/>
            <person name="Schwinn K.E."/>
            <person name="Catanach A."/>
            <person name="Fullerton C."/>
            <person name="Li D."/>
            <person name="Meiyalaghan S."/>
            <person name="Nieuwenhuizen N."/>
            <person name="Read N."/>
            <person name="Prakash R."/>
            <person name="Hunter D."/>
            <person name="Zhang H."/>
            <person name="McKenzie M."/>
            <person name="Knabel M."/>
            <person name="Harris A."/>
            <person name="Allan A.C."/>
            <person name="Gleave A."/>
            <person name="Chen A."/>
            <person name="Janssen B.J."/>
            <person name="Plunkett B."/>
            <person name="Ampomah-Dwamena C."/>
            <person name="Voogd C."/>
            <person name="Leif D."/>
            <person name="Lafferty D."/>
            <person name="Souleyre E.J.F."/>
            <person name="Varkonyi-Gasic E."/>
            <person name="Gambi F."/>
            <person name="Hanley J."/>
            <person name="Yao J.L."/>
            <person name="Cheung J."/>
            <person name="David K.M."/>
            <person name="Warren B."/>
            <person name="Marsh K."/>
            <person name="Snowden K.C."/>
            <person name="Lin-Wang K."/>
            <person name="Brian L."/>
            <person name="Martinez-Sanchez M."/>
            <person name="Wang M."/>
            <person name="Ileperuma N."/>
            <person name="Macnee N."/>
            <person name="Campin R."/>
            <person name="McAtee P."/>
            <person name="Drummond R.S.M."/>
            <person name="Espley R.V."/>
            <person name="Ireland H.S."/>
            <person name="Wu R."/>
            <person name="Atkinson R.G."/>
            <person name="Karunairetnam S."/>
            <person name="Bulley S."/>
            <person name="Chunkath S."/>
            <person name="Hanley Z."/>
            <person name="Storey R."/>
            <person name="Thrimawithana A.H."/>
            <person name="Thomson S."/>
            <person name="David C."/>
            <person name="Testolin R."/>
            <person name="Huang H."/>
            <person name="Hellens R.P."/>
            <person name="Schaffer R.J."/>
        </authorList>
    </citation>
    <scope>NUCLEOTIDE SEQUENCE [LARGE SCALE GENOMIC DNA]</scope>
    <source>
        <strain evidence="5">cv. Red5</strain>
    </source>
</reference>
<accession>A0A2R6QNP4</accession>
<dbReference type="Gene3D" id="2.60.40.790">
    <property type="match status" value="1"/>
</dbReference>
<keyword evidence="5" id="KW-1185">Reference proteome</keyword>